<dbReference type="EMBL" id="LR862135">
    <property type="protein sequence ID" value="CAD1840763.1"/>
    <property type="molecule type" value="Genomic_DNA"/>
</dbReference>
<feature type="compositionally biased region" description="Gly residues" evidence="1">
    <location>
        <begin position="225"/>
        <end position="238"/>
    </location>
</feature>
<evidence type="ECO:0000313" key="4">
    <source>
        <dbReference type="EMBL" id="CAD1840763.1"/>
    </source>
</evidence>
<feature type="compositionally biased region" description="Basic residues" evidence="1">
    <location>
        <begin position="150"/>
        <end position="165"/>
    </location>
</feature>
<reference evidence="4" key="1">
    <citation type="submission" date="2020-07" db="EMBL/GenBank/DDBJ databases">
        <authorList>
            <person name="Lin J."/>
        </authorList>
    </citation>
    <scope>NUCLEOTIDE SEQUENCE</scope>
</reference>
<feature type="domain" description="DUF630" evidence="3">
    <location>
        <begin position="1"/>
        <end position="57"/>
    </location>
</feature>
<feature type="compositionally biased region" description="Pro residues" evidence="1">
    <location>
        <begin position="242"/>
        <end position="270"/>
    </location>
</feature>
<dbReference type="InterPro" id="IPR006867">
    <property type="entry name" value="DUF632"/>
</dbReference>
<feature type="compositionally biased region" description="Acidic residues" evidence="1">
    <location>
        <begin position="307"/>
        <end position="316"/>
    </location>
</feature>
<feature type="region of interest" description="Disordered" evidence="1">
    <location>
        <begin position="68"/>
        <end position="109"/>
    </location>
</feature>
<dbReference type="PANTHER" id="PTHR21450">
    <property type="entry name" value="PROTEIN ALTERED PHOSPHATE STARVATION RESPONSE 1"/>
    <property type="match status" value="1"/>
</dbReference>
<feature type="compositionally biased region" description="Basic and acidic residues" evidence="1">
    <location>
        <begin position="317"/>
        <end position="328"/>
    </location>
</feature>
<evidence type="ECO:0000259" key="2">
    <source>
        <dbReference type="Pfam" id="PF04782"/>
    </source>
</evidence>
<dbReference type="PANTHER" id="PTHR21450:SF61">
    <property type="entry name" value="OS09G0547300 PROTEIN"/>
    <property type="match status" value="1"/>
</dbReference>
<accession>A0A6V7QC78</accession>
<proteinExistence type="predicted"/>
<name>A0A6V7QC78_ANACO</name>
<dbReference type="Pfam" id="PF04783">
    <property type="entry name" value="DUF630"/>
    <property type="match status" value="1"/>
</dbReference>
<feature type="compositionally biased region" description="Low complexity" evidence="1">
    <location>
        <begin position="189"/>
        <end position="224"/>
    </location>
</feature>
<feature type="region of interest" description="Disordered" evidence="1">
    <location>
        <begin position="289"/>
        <end position="347"/>
    </location>
</feature>
<sequence>MGCGGSKAEEWSEAVAHCRDRTRLLADAIRFRYALADAHAAYALSLRGVGAALHAFLRLPSLPSPPSPLLPLPSDRKPKLAPSPSPLPLLPLRRRRRAPPPPPLRLELRLPHPFPALGLGIGLRRRRRRRRRRALPPPLRRRGLAPAPPPRRRRRRRRWRRRRRILQPPAPEPRDDPPPLRRRRPRPYEPSASSSSSAYPYHGYPYPAQPSSDSYPYPDPYMSYGGNGGGGGGFGGYFGSASPPPYAPPPAAAPPPASRAPPPPPPPSPPRASTWDFLNPFEVYDSYYASSPYTPSRSSKEVREEEGIPDLEDEEHEVVKEAYGDRKSSASVSAPEKGTSRSVVGNEVQKLEEVRRKATRAYHDDSEVAEEIKAQFEKASESADQLSKMLEVGKRPYLQKKSLYKAVSVRMICGLPSLPSSSMNEDLMHFEEDKAMGCGNLSSTLQKLYMWESKLLEEVKAEEKMRVLYDQKREELRHLIDRGAEAHKLEETQTYIRKLSTRIRIAIQVADSISKKISQLRDEELWPQICELVQGFMRMWGTMLECHQTQCQAISEAKSLDSIISGGKLSDAHMEATKKLEFELLEWITAFSSWVSMQRSYIKALNGWLVKGLNYVPEETDDGVPPFSPGRLGAPPVFVICNYWSQSMDRVSEREVVETMGFLQVAYFTYGKSTRLSRGRG</sequence>
<dbReference type="Pfam" id="PF04782">
    <property type="entry name" value="DUF632"/>
    <property type="match status" value="1"/>
</dbReference>
<dbReference type="InterPro" id="IPR006868">
    <property type="entry name" value="DUF630"/>
</dbReference>
<feature type="compositionally biased region" description="Basic residues" evidence="1">
    <location>
        <begin position="123"/>
        <end position="143"/>
    </location>
</feature>
<dbReference type="AlphaFoldDB" id="A0A6V7QC78"/>
<evidence type="ECO:0000259" key="3">
    <source>
        <dbReference type="Pfam" id="PF04783"/>
    </source>
</evidence>
<gene>
    <name evidence="4" type="ORF">CB5_LOCUS23974</name>
</gene>
<organism evidence="4">
    <name type="scientific">Ananas comosus var. bracteatus</name>
    <name type="common">red pineapple</name>
    <dbReference type="NCBI Taxonomy" id="296719"/>
    <lineage>
        <taxon>Eukaryota</taxon>
        <taxon>Viridiplantae</taxon>
        <taxon>Streptophyta</taxon>
        <taxon>Embryophyta</taxon>
        <taxon>Tracheophyta</taxon>
        <taxon>Spermatophyta</taxon>
        <taxon>Magnoliopsida</taxon>
        <taxon>Liliopsida</taxon>
        <taxon>Poales</taxon>
        <taxon>Bromeliaceae</taxon>
        <taxon>Bromelioideae</taxon>
        <taxon>Ananas</taxon>
    </lineage>
</organism>
<evidence type="ECO:0000256" key="1">
    <source>
        <dbReference type="SAM" id="MobiDB-lite"/>
    </source>
</evidence>
<feature type="domain" description="DUF632" evidence="2">
    <location>
        <begin position="367"/>
        <end position="662"/>
    </location>
</feature>
<protein>
    <recommendedName>
        <fullName evidence="5">DUF632 domain-containing protein</fullName>
    </recommendedName>
</protein>
<feature type="region of interest" description="Disordered" evidence="1">
    <location>
        <begin position="121"/>
        <end position="276"/>
    </location>
</feature>
<evidence type="ECO:0008006" key="5">
    <source>
        <dbReference type="Google" id="ProtNLM"/>
    </source>
</evidence>